<evidence type="ECO:0000313" key="1">
    <source>
        <dbReference type="EMBL" id="MET1477698.1"/>
    </source>
</evidence>
<dbReference type="Gene3D" id="2.30.40.10">
    <property type="entry name" value="Urease, subunit C, domain 1"/>
    <property type="match status" value="1"/>
</dbReference>
<feature type="non-terminal residue" evidence="1">
    <location>
        <position position="61"/>
    </location>
</feature>
<dbReference type="RefSeq" id="WP_209927630.1">
    <property type="nucleotide sequence ID" value="NZ_JBEWCH010000021.1"/>
</dbReference>
<dbReference type="PANTHER" id="PTHR22642:SF21">
    <property type="entry name" value="PERIPLASMIC PROTEIN"/>
    <property type="match status" value="1"/>
</dbReference>
<sequence length="61" mass="6355">MSATDTQPDLILHNRHITTLDRANPVATAVAIKDGRFVAVGSEADVMPLAGRATKVVDLGG</sequence>
<evidence type="ECO:0000313" key="2">
    <source>
        <dbReference type="Proteomes" id="UP001548587"/>
    </source>
</evidence>
<proteinExistence type="predicted"/>
<dbReference type="EMBL" id="JBEWCH010000021">
    <property type="protein sequence ID" value="MET1477698.1"/>
    <property type="molecule type" value="Genomic_DNA"/>
</dbReference>
<reference evidence="1 2" key="1">
    <citation type="submission" date="2024-06" db="EMBL/GenBank/DDBJ databases">
        <title>Burkholderia sola in Mexico.</title>
        <authorList>
            <person name="Estrada P."/>
        </authorList>
    </citation>
    <scope>NUCLEOTIDE SEQUENCE [LARGE SCALE GENOMIC DNA]</scope>
    <source>
        <strain evidence="1 2">CpTa8-5</strain>
    </source>
</reference>
<dbReference type="Proteomes" id="UP001548587">
    <property type="component" value="Unassembled WGS sequence"/>
</dbReference>
<dbReference type="PANTHER" id="PTHR22642">
    <property type="entry name" value="IMIDAZOLONEPROPIONASE"/>
    <property type="match status" value="1"/>
</dbReference>
<dbReference type="InterPro" id="IPR011059">
    <property type="entry name" value="Metal-dep_hydrolase_composite"/>
</dbReference>
<dbReference type="SUPFAM" id="SSF51338">
    <property type="entry name" value="Composite domain of metallo-dependent hydrolases"/>
    <property type="match status" value="1"/>
</dbReference>
<protein>
    <recommendedName>
        <fullName evidence="3">Amidohydrolase</fullName>
    </recommendedName>
</protein>
<name>A0ABV2CF22_9BURK</name>
<gene>
    <name evidence="1" type="ORF">ABXL37_25935</name>
</gene>
<accession>A0ABV2CF22</accession>
<evidence type="ECO:0008006" key="3">
    <source>
        <dbReference type="Google" id="ProtNLM"/>
    </source>
</evidence>
<organism evidence="1 2">
    <name type="scientific">Burkholderia sola</name>
    <dbReference type="NCBI Taxonomy" id="2843302"/>
    <lineage>
        <taxon>Bacteria</taxon>
        <taxon>Pseudomonadati</taxon>
        <taxon>Pseudomonadota</taxon>
        <taxon>Betaproteobacteria</taxon>
        <taxon>Burkholderiales</taxon>
        <taxon>Burkholderiaceae</taxon>
        <taxon>Burkholderia</taxon>
        <taxon>Burkholderia cepacia complex</taxon>
    </lineage>
</organism>
<comment type="caution">
    <text evidence="1">The sequence shown here is derived from an EMBL/GenBank/DDBJ whole genome shotgun (WGS) entry which is preliminary data.</text>
</comment>
<keyword evidence="2" id="KW-1185">Reference proteome</keyword>